<keyword evidence="4" id="KW-1185">Reference proteome</keyword>
<comment type="caution">
    <text evidence="3">The sequence shown here is derived from an EMBL/GenBank/DDBJ whole genome shotgun (WGS) entry which is preliminary data.</text>
</comment>
<dbReference type="EMBL" id="JACXYU010000001">
    <property type="protein sequence ID" value="MBD3930440.1"/>
    <property type="molecule type" value="Genomic_DNA"/>
</dbReference>
<dbReference type="Proteomes" id="UP000632289">
    <property type="component" value="Unassembled WGS sequence"/>
</dbReference>
<organism evidence="3 4">
    <name type="scientific">Streptomyces chumphonensis</name>
    <dbReference type="NCBI Taxonomy" id="1214925"/>
    <lineage>
        <taxon>Bacteria</taxon>
        <taxon>Bacillati</taxon>
        <taxon>Actinomycetota</taxon>
        <taxon>Actinomycetes</taxon>
        <taxon>Kitasatosporales</taxon>
        <taxon>Streptomycetaceae</taxon>
        <taxon>Streptomyces</taxon>
    </lineage>
</organism>
<evidence type="ECO:0000256" key="1">
    <source>
        <dbReference type="SAM" id="MobiDB-lite"/>
    </source>
</evidence>
<dbReference type="RefSeq" id="WP_191207717.1">
    <property type="nucleotide sequence ID" value="NZ_BAABKL010000039.1"/>
</dbReference>
<dbReference type="AlphaFoldDB" id="A0A927EW49"/>
<protein>
    <recommendedName>
        <fullName evidence="5">Lipoprotein</fullName>
    </recommendedName>
</protein>
<accession>A0A927EW49</accession>
<evidence type="ECO:0000256" key="2">
    <source>
        <dbReference type="SAM" id="SignalP"/>
    </source>
</evidence>
<feature type="region of interest" description="Disordered" evidence="1">
    <location>
        <begin position="26"/>
        <end position="45"/>
    </location>
</feature>
<evidence type="ECO:0008006" key="5">
    <source>
        <dbReference type="Google" id="ProtNLM"/>
    </source>
</evidence>
<feature type="chain" id="PRO_5038410088" description="Lipoprotein" evidence="2">
    <location>
        <begin position="22"/>
        <end position="302"/>
    </location>
</feature>
<reference evidence="3" key="1">
    <citation type="submission" date="2020-09" db="EMBL/GenBank/DDBJ databases">
        <title>Secondary metabolite and genome analysis of marine Streptomyces chumphonensis KK1-2T.</title>
        <authorList>
            <person name="Phongsopitanun W."/>
            <person name="Kanchanasin P."/>
            <person name="Pittayakhajonwut P."/>
            <person name="Suwanborirux K."/>
            <person name="Tanasupawat S."/>
        </authorList>
    </citation>
    <scope>NUCLEOTIDE SEQUENCE</scope>
    <source>
        <strain evidence="3">KK1-2</strain>
    </source>
</reference>
<name>A0A927EW49_9ACTN</name>
<evidence type="ECO:0000313" key="3">
    <source>
        <dbReference type="EMBL" id="MBD3930440.1"/>
    </source>
</evidence>
<gene>
    <name evidence="3" type="ORF">IF129_02465</name>
</gene>
<keyword evidence="2" id="KW-0732">Signal</keyword>
<evidence type="ECO:0000313" key="4">
    <source>
        <dbReference type="Proteomes" id="UP000632289"/>
    </source>
</evidence>
<dbReference type="PROSITE" id="PS51257">
    <property type="entry name" value="PROKAR_LIPOPROTEIN"/>
    <property type="match status" value="1"/>
</dbReference>
<feature type="signal peptide" evidence="2">
    <location>
        <begin position="1"/>
        <end position="21"/>
    </location>
</feature>
<sequence>MRGTTIAALGTTIALVCAALAGCGDGGDPATREAPPGRELTGREKSRLDRAEELLVARCMAEHGFRYTPSEPADAETGGGGGYVLDDVEWAREHGYGGELRRKVLTARKDNPNLTYRASLSEDRLRAYTAALGGRPSEGMLSVELPGGGTIRTARGGCRATAQEELYGHRETWFRVDKVHGNLAPLYLPDLVQDERFTDAVEAWARCMRAAGHDYAEPPHIRAQLPTLTEGLSARDAHDVEVGLAVAEATCARDTGLAHTARALHDEYRAPVAQQYAEELTTHHHMRLAALKQAKQVISSQA</sequence>
<proteinExistence type="predicted"/>